<evidence type="ECO:0000259" key="1">
    <source>
        <dbReference type="Pfam" id="PF05175"/>
    </source>
</evidence>
<proteinExistence type="predicted"/>
<dbReference type="PANTHER" id="PTHR47739:SF1">
    <property type="entry name" value="TRNA1(VAL) (ADENINE(37)-N6)-METHYLTRANSFERASE"/>
    <property type="match status" value="1"/>
</dbReference>
<dbReference type="SUPFAM" id="SSF53335">
    <property type="entry name" value="S-adenosyl-L-methionine-dependent methyltransferases"/>
    <property type="match status" value="1"/>
</dbReference>
<protein>
    <recommendedName>
        <fullName evidence="1">Methyltransferase small domain-containing protein</fullName>
    </recommendedName>
</protein>
<dbReference type="EMBL" id="LAZR01000147">
    <property type="protein sequence ID" value="KKN86454.1"/>
    <property type="molecule type" value="Genomic_DNA"/>
</dbReference>
<dbReference type="InterPro" id="IPR029063">
    <property type="entry name" value="SAM-dependent_MTases_sf"/>
</dbReference>
<dbReference type="InterPro" id="IPR007848">
    <property type="entry name" value="Small_mtfrase_dom"/>
</dbReference>
<dbReference type="PANTHER" id="PTHR47739">
    <property type="entry name" value="TRNA1(VAL) (ADENINE(37)-N6)-METHYLTRANSFERASE"/>
    <property type="match status" value="1"/>
</dbReference>
<gene>
    <name evidence="2" type="ORF">LCGC14_0268530</name>
</gene>
<dbReference type="CDD" id="cd02440">
    <property type="entry name" value="AdoMet_MTases"/>
    <property type="match status" value="1"/>
</dbReference>
<dbReference type="Pfam" id="PF05175">
    <property type="entry name" value="MTS"/>
    <property type="match status" value="1"/>
</dbReference>
<dbReference type="GO" id="GO:0008168">
    <property type="term" value="F:methyltransferase activity"/>
    <property type="evidence" value="ECO:0007669"/>
    <property type="project" value="InterPro"/>
</dbReference>
<dbReference type="AlphaFoldDB" id="A0A0F9U4D6"/>
<comment type="caution">
    <text evidence="2">The sequence shown here is derived from an EMBL/GenBank/DDBJ whole genome shotgun (WGS) entry which is preliminary data.</text>
</comment>
<evidence type="ECO:0000313" key="2">
    <source>
        <dbReference type="EMBL" id="KKN86454.1"/>
    </source>
</evidence>
<organism evidence="2">
    <name type="scientific">marine sediment metagenome</name>
    <dbReference type="NCBI Taxonomy" id="412755"/>
    <lineage>
        <taxon>unclassified sequences</taxon>
        <taxon>metagenomes</taxon>
        <taxon>ecological metagenomes</taxon>
    </lineage>
</organism>
<dbReference type="InterPro" id="IPR050210">
    <property type="entry name" value="tRNA_Adenine-N(6)_MTase"/>
</dbReference>
<reference evidence="2" key="1">
    <citation type="journal article" date="2015" name="Nature">
        <title>Complex archaea that bridge the gap between prokaryotes and eukaryotes.</title>
        <authorList>
            <person name="Spang A."/>
            <person name="Saw J.H."/>
            <person name="Jorgensen S.L."/>
            <person name="Zaremba-Niedzwiedzka K."/>
            <person name="Martijn J."/>
            <person name="Lind A.E."/>
            <person name="van Eijk R."/>
            <person name="Schleper C."/>
            <person name="Guy L."/>
            <person name="Ettema T.J."/>
        </authorList>
    </citation>
    <scope>NUCLEOTIDE SEQUENCE</scope>
</reference>
<dbReference type="Gene3D" id="3.40.50.150">
    <property type="entry name" value="Vaccinia Virus protein VP39"/>
    <property type="match status" value="1"/>
</dbReference>
<name>A0A0F9U4D6_9ZZZZ</name>
<accession>A0A0F9U4D6</accession>
<sequence>MNCPDRASADDDPDPSQVRRDAFYRGRFVVVQPTRGGYRSGLDAMLLAATLPESATGSVADIGAGAGVVGLAAACRAERVEVTLVEKSAAMADLARQALTLPENAAHQNRVRVVAADILVGRAGREAAGLCDGAFQHVLTNPPFYPHGHRASPDPLRAEALTATDADFLPRWVRACAALLGHGGRFMAIVRPDALPAMLQASEGRLGGIRVLPIHSRSAAPAIRLMVAGRKGSRAPLAVLPGRTLHAPDGGLEPFAEAIAAGTADIALDC</sequence>
<feature type="domain" description="Methyltransferase small" evidence="1">
    <location>
        <begin position="45"/>
        <end position="148"/>
    </location>
</feature>